<evidence type="ECO:0000313" key="1">
    <source>
        <dbReference type="EMBL" id="KAK3748942.1"/>
    </source>
</evidence>
<name>A0AAE0YKN0_9GAST</name>
<dbReference type="EMBL" id="JAWDGP010005968">
    <property type="protein sequence ID" value="KAK3748942.1"/>
    <property type="molecule type" value="Genomic_DNA"/>
</dbReference>
<reference evidence="1" key="1">
    <citation type="journal article" date="2023" name="G3 (Bethesda)">
        <title>A reference genome for the long-term kleptoplast-retaining sea slug Elysia crispata morphotype clarki.</title>
        <authorList>
            <person name="Eastman K.E."/>
            <person name="Pendleton A.L."/>
            <person name="Shaikh M.A."/>
            <person name="Suttiyut T."/>
            <person name="Ogas R."/>
            <person name="Tomko P."/>
            <person name="Gavelis G."/>
            <person name="Widhalm J.R."/>
            <person name="Wisecaver J.H."/>
        </authorList>
    </citation>
    <scope>NUCLEOTIDE SEQUENCE</scope>
    <source>
        <strain evidence="1">ECLA1</strain>
    </source>
</reference>
<protein>
    <submittedName>
        <fullName evidence="1">Uncharacterized protein</fullName>
    </submittedName>
</protein>
<sequence>MKVTNTQGLTKGEKRAPGEVTRSLLETYSHGIPLDERVNESNKYSRLNKGRKGAPGEVTRSLLETYSHGIPLDNDDVAVRINCNVPVLSQPMRNFFLSARGQRAFTP</sequence>
<dbReference type="AlphaFoldDB" id="A0AAE0YKN0"/>
<proteinExistence type="predicted"/>
<dbReference type="Proteomes" id="UP001283361">
    <property type="component" value="Unassembled WGS sequence"/>
</dbReference>
<accession>A0AAE0YKN0</accession>
<organism evidence="1 2">
    <name type="scientific">Elysia crispata</name>
    <name type="common">lettuce slug</name>
    <dbReference type="NCBI Taxonomy" id="231223"/>
    <lineage>
        <taxon>Eukaryota</taxon>
        <taxon>Metazoa</taxon>
        <taxon>Spiralia</taxon>
        <taxon>Lophotrochozoa</taxon>
        <taxon>Mollusca</taxon>
        <taxon>Gastropoda</taxon>
        <taxon>Heterobranchia</taxon>
        <taxon>Euthyneura</taxon>
        <taxon>Panpulmonata</taxon>
        <taxon>Sacoglossa</taxon>
        <taxon>Placobranchoidea</taxon>
        <taxon>Plakobranchidae</taxon>
        <taxon>Elysia</taxon>
    </lineage>
</organism>
<comment type="caution">
    <text evidence="1">The sequence shown here is derived from an EMBL/GenBank/DDBJ whole genome shotgun (WGS) entry which is preliminary data.</text>
</comment>
<gene>
    <name evidence="1" type="ORF">RRG08_066964</name>
</gene>
<evidence type="ECO:0000313" key="2">
    <source>
        <dbReference type="Proteomes" id="UP001283361"/>
    </source>
</evidence>
<keyword evidence="2" id="KW-1185">Reference proteome</keyword>